<dbReference type="EMBL" id="JACATH010000026">
    <property type="protein sequence ID" value="NWJ57920.1"/>
    <property type="molecule type" value="Genomic_DNA"/>
</dbReference>
<evidence type="ECO:0000313" key="2">
    <source>
        <dbReference type="EMBL" id="NWJ57920.1"/>
    </source>
</evidence>
<accession>A0A7K4MWV7</accession>
<feature type="region of interest" description="Disordered" evidence="1">
    <location>
        <begin position="176"/>
        <end position="312"/>
    </location>
</feature>
<protein>
    <submittedName>
        <fullName evidence="2">Uncharacterized protein</fullName>
    </submittedName>
</protein>
<proteinExistence type="predicted"/>
<feature type="compositionally biased region" description="Acidic residues" evidence="1">
    <location>
        <begin position="176"/>
        <end position="211"/>
    </location>
</feature>
<dbReference type="Proteomes" id="UP000575480">
    <property type="component" value="Unassembled WGS sequence"/>
</dbReference>
<sequence length="425" mass="47660">MPSQADKLDNGITLDSTIDMQNCEWSGSAFACGDSTGAADSYTVKVRILDSSDEELAAVTQTRTTDAGYYANSETFTNQLIYTGKGASKYEWSWKGVDGSGSTATHSNQRGPNLLGAKLLMTFDSEDYVTISTASQTALTSVKTTFAELEETFAEAVSVIAEDPVTFSMEIEEEASFEETFSFEEEEVFEEPVMEEESMEEEIYEETEEVESSFVPTTSEEEEVVSEEEESFEESTMEPTQEEETVAEEETEVASEEEEEQVEEESTEVVEETNEEEAEEETQEEESSSETATAATVSSKKSAKQKKVRSKKSLMANMERMMDKVDEDVKDLAKNLALKNIIKMKAMASEQASLDLYRNAIFYKPKDIYLEQLNIFDPRQIYDNVSLASYIKTDKVAIKANALHEINLKKQRLLIELEQLKNGKI</sequence>
<evidence type="ECO:0000313" key="3">
    <source>
        <dbReference type="Proteomes" id="UP000575480"/>
    </source>
</evidence>
<feature type="compositionally biased region" description="Acidic residues" evidence="1">
    <location>
        <begin position="219"/>
        <end position="288"/>
    </location>
</feature>
<reference evidence="2 3" key="1">
    <citation type="journal article" date="2019" name="Environ. Microbiol.">
        <title>Genomics insights into ecotype formation of ammonia-oxidizing archaea in the deep ocean.</title>
        <authorList>
            <person name="Wang Y."/>
            <person name="Huang J.M."/>
            <person name="Cui G.J."/>
            <person name="Nunoura T."/>
            <person name="Takaki Y."/>
            <person name="Li W.L."/>
            <person name="Li J."/>
            <person name="Gao Z.M."/>
            <person name="Takai K."/>
            <person name="Zhang A.Q."/>
            <person name="Stepanauskas R."/>
        </authorList>
    </citation>
    <scope>NUCLEOTIDE SEQUENCE [LARGE SCALE GENOMIC DNA]</scope>
    <source>
        <strain evidence="2 3">L15a</strain>
    </source>
</reference>
<feature type="compositionally biased region" description="Basic residues" evidence="1">
    <location>
        <begin position="301"/>
        <end position="312"/>
    </location>
</feature>
<feature type="compositionally biased region" description="Low complexity" evidence="1">
    <location>
        <begin position="289"/>
        <end position="300"/>
    </location>
</feature>
<gene>
    <name evidence="2" type="ORF">HX858_09290</name>
</gene>
<evidence type="ECO:0000256" key="1">
    <source>
        <dbReference type="SAM" id="MobiDB-lite"/>
    </source>
</evidence>
<organism evidence="2 3">
    <name type="scientific">Marine Group I thaumarchaeote</name>
    <dbReference type="NCBI Taxonomy" id="2511932"/>
    <lineage>
        <taxon>Archaea</taxon>
        <taxon>Nitrososphaerota</taxon>
        <taxon>Marine Group I</taxon>
    </lineage>
</organism>
<dbReference type="AlphaFoldDB" id="A0A7K4MWV7"/>
<name>A0A7K4MWV7_9ARCH</name>
<comment type="caution">
    <text evidence="2">The sequence shown here is derived from an EMBL/GenBank/DDBJ whole genome shotgun (WGS) entry which is preliminary data.</text>
</comment>